<organism evidence="1 2">
    <name type="scientific">Paramuricea clavata</name>
    <name type="common">Red gorgonian</name>
    <name type="synonym">Violescent sea-whip</name>
    <dbReference type="NCBI Taxonomy" id="317549"/>
    <lineage>
        <taxon>Eukaryota</taxon>
        <taxon>Metazoa</taxon>
        <taxon>Cnidaria</taxon>
        <taxon>Anthozoa</taxon>
        <taxon>Octocorallia</taxon>
        <taxon>Malacalcyonacea</taxon>
        <taxon>Plexauridae</taxon>
        <taxon>Paramuricea</taxon>
    </lineage>
</organism>
<feature type="non-terminal residue" evidence="1">
    <location>
        <position position="265"/>
    </location>
</feature>
<protein>
    <submittedName>
        <fullName evidence="1">Uncharacterized protein</fullName>
    </submittedName>
</protein>
<keyword evidence="2" id="KW-1185">Reference proteome</keyword>
<dbReference type="Proteomes" id="UP001152795">
    <property type="component" value="Unassembled WGS sequence"/>
</dbReference>
<dbReference type="AlphaFoldDB" id="A0A6S7LH29"/>
<proteinExistence type="predicted"/>
<sequence length="265" mass="29605">MKFRDIKTIQALFGKLSIRLYHQKVKSKEKHTYTKDPKTVADEFNQFFSSVGKSAADASIRLAEENNITVEETPLETVYMPSQDLFSFRTVTSEEVRRVIASLPLNKSPGPDVKINSRILKDCLPVILGPLTHIINCSITSHTFPTAWKEAEVIPIVKDGDHEVASNNRPISLLAIASKVCEKIVLEQFSSYLISKNLLSPHQSGNKKLHSTETLNIFSTDTMLEAMDKKELTALLLLDTNTSASNVKKVQSIQNFACKVVTKSR</sequence>
<evidence type="ECO:0000313" key="2">
    <source>
        <dbReference type="Proteomes" id="UP001152795"/>
    </source>
</evidence>
<comment type="caution">
    <text evidence="1">The sequence shown here is derived from an EMBL/GenBank/DDBJ whole genome shotgun (WGS) entry which is preliminary data.</text>
</comment>
<accession>A0A6S7LH29</accession>
<reference evidence="1" key="1">
    <citation type="submission" date="2020-04" db="EMBL/GenBank/DDBJ databases">
        <authorList>
            <person name="Alioto T."/>
            <person name="Alioto T."/>
            <person name="Gomez Garrido J."/>
        </authorList>
    </citation>
    <scope>NUCLEOTIDE SEQUENCE</scope>
    <source>
        <strain evidence="1">A484AB</strain>
    </source>
</reference>
<dbReference type="PANTHER" id="PTHR47510">
    <property type="entry name" value="REVERSE TRANSCRIPTASE DOMAIN-CONTAINING PROTEIN"/>
    <property type="match status" value="1"/>
</dbReference>
<evidence type="ECO:0000313" key="1">
    <source>
        <dbReference type="EMBL" id="CAB4037303.1"/>
    </source>
</evidence>
<dbReference type="PANTHER" id="PTHR47510:SF3">
    <property type="entry name" value="ENDO_EXONUCLEASE_PHOSPHATASE DOMAIN-CONTAINING PROTEIN"/>
    <property type="match status" value="1"/>
</dbReference>
<dbReference type="EMBL" id="CACRXK020022923">
    <property type="protein sequence ID" value="CAB4037303.1"/>
    <property type="molecule type" value="Genomic_DNA"/>
</dbReference>
<gene>
    <name evidence="1" type="ORF">PACLA_8A000660</name>
</gene>
<name>A0A6S7LH29_PARCT</name>